<dbReference type="EMBL" id="CAJVPI010004062">
    <property type="protein sequence ID" value="CAG8664803.1"/>
    <property type="molecule type" value="Genomic_DNA"/>
</dbReference>
<dbReference type="AlphaFoldDB" id="A0A9N9E8S9"/>
<comment type="caution">
    <text evidence="2">The sequence shown here is derived from an EMBL/GenBank/DDBJ whole genome shotgun (WGS) entry which is preliminary data.</text>
</comment>
<reference evidence="2" key="1">
    <citation type="submission" date="2021-06" db="EMBL/GenBank/DDBJ databases">
        <authorList>
            <person name="Kallberg Y."/>
            <person name="Tangrot J."/>
            <person name="Rosling A."/>
        </authorList>
    </citation>
    <scope>NUCLEOTIDE SEQUENCE</scope>
    <source>
        <strain evidence="2">BR232B</strain>
    </source>
</reference>
<gene>
    <name evidence="2" type="ORF">PBRASI_LOCUS10985</name>
</gene>
<organism evidence="2 3">
    <name type="scientific">Paraglomus brasilianum</name>
    <dbReference type="NCBI Taxonomy" id="144538"/>
    <lineage>
        <taxon>Eukaryota</taxon>
        <taxon>Fungi</taxon>
        <taxon>Fungi incertae sedis</taxon>
        <taxon>Mucoromycota</taxon>
        <taxon>Glomeromycotina</taxon>
        <taxon>Glomeromycetes</taxon>
        <taxon>Paraglomerales</taxon>
        <taxon>Paraglomeraceae</taxon>
        <taxon>Paraglomus</taxon>
    </lineage>
</organism>
<evidence type="ECO:0000313" key="2">
    <source>
        <dbReference type="EMBL" id="CAG8664803.1"/>
    </source>
</evidence>
<evidence type="ECO:0000256" key="1">
    <source>
        <dbReference type="SAM" id="MobiDB-lite"/>
    </source>
</evidence>
<feature type="region of interest" description="Disordered" evidence="1">
    <location>
        <begin position="60"/>
        <end position="94"/>
    </location>
</feature>
<proteinExistence type="predicted"/>
<keyword evidence="3" id="KW-1185">Reference proteome</keyword>
<accession>A0A9N9E8S9</accession>
<evidence type="ECO:0000313" key="3">
    <source>
        <dbReference type="Proteomes" id="UP000789739"/>
    </source>
</evidence>
<name>A0A9N9E8S9_9GLOM</name>
<protein>
    <submittedName>
        <fullName evidence="2">2205_t:CDS:1</fullName>
    </submittedName>
</protein>
<feature type="non-terminal residue" evidence="2">
    <location>
        <position position="94"/>
    </location>
</feature>
<feature type="compositionally biased region" description="Low complexity" evidence="1">
    <location>
        <begin position="78"/>
        <end position="94"/>
    </location>
</feature>
<dbReference type="Proteomes" id="UP000789739">
    <property type="component" value="Unassembled WGS sequence"/>
</dbReference>
<sequence>KRIRLGVSPQQGRVHQRKLKNQIKIVWWDTASSWLEIRQADYKVRFLIEESEDEFIPVRHKKTKLKSNESPSSPSPQLPGQSISSSQLISWTII</sequence>